<evidence type="ECO:0000256" key="1">
    <source>
        <dbReference type="SAM" id="Coils"/>
    </source>
</evidence>
<sequence>MQAAMLLCLAALAATAGGRVISGEVASERASAETRGKDLDQSSQSPVQRVVKLLRDMKAELEGEASKESEMYDKMVCWCETGEKDKTAAIAAAEVKISDLEASIQSMSAKFGEVSTNIAALKNQIAKDTEMLKEATAIREREASEFRGEGHGPGADEPEQRHRGALAPSGRRRQPAAGRRARRREHPRGAPRGVPHVRPDARRPRCAQAPRLPLGLAAVGRGREPGRGAARGARAPRRRGAPGQVPPGEKQLATRAGELGAGSGRAGLFLQASAGKLLPTAGSYSPQSDTIFGILTQMKDEFEANLSQEQKEEAKAIDDYEALRAAKEEQIAAGKESLDAMEGEHAANIKALSDAKEDLQLTTDQRSEDRRSTCATSG</sequence>
<feature type="chain" id="PRO_5046850368" evidence="3">
    <location>
        <begin position="19"/>
        <end position="378"/>
    </location>
</feature>
<keyword evidence="5" id="KW-1185">Reference proteome</keyword>
<protein>
    <submittedName>
        <fullName evidence="4">Uncharacterized protein</fullName>
    </submittedName>
</protein>
<reference evidence="4" key="1">
    <citation type="submission" date="2023-10" db="EMBL/GenBank/DDBJ databases">
        <authorList>
            <person name="Chen Y."/>
            <person name="Shah S."/>
            <person name="Dougan E. K."/>
            <person name="Thang M."/>
            <person name="Chan C."/>
        </authorList>
    </citation>
    <scope>NUCLEOTIDE SEQUENCE [LARGE SCALE GENOMIC DNA]</scope>
</reference>
<feature type="coiled-coil region" evidence="1">
    <location>
        <begin position="299"/>
        <end position="326"/>
    </location>
</feature>
<proteinExistence type="predicted"/>
<evidence type="ECO:0000313" key="5">
    <source>
        <dbReference type="Proteomes" id="UP001189429"/>
    </source>
</evidence>
<evidence type="ECO:0000256" key="3">
    <source>
        <dbReference type="SAM" id="SignalP"/>
    </source>
</evidence>
<feature type="compositionally biased region" description="Basic residues" evidence="2">
    <location>
        <begin position="170"/>
        <end position="186"/>
    </location>
</feature>
<accession>A0ABN9PWI0</accession>
<evidence type="ECO:0000256" key="2">
    <source>
        <dbReference type="SAM" id="MobiDB-lite"/>
    </source>
</evidence>
<feature type="signal peptide" evidence="3">
    <location>
        <begin position="1"/>
        <end position="18"/>
    </location>
</feature>
<dbReference type="Proteomes" id="UP001189429">
    <property type="component" value="Unassembled WGS sequence"/>
</dbReference>
<name>A0ABN9PWI0_9DINO</name>
<gene>
    <name evidence="4" type="ORF">PCOR1329_LOCUS5676</name>
</gene>
<keyword evidence="1" id="KW-0175">Coiled coil</keyword>
<evidence type="ECO:0000313" key="4">
    <source>
        <dbReference type="EMBL" id="CAK0796256.1"/>
    </source>
</evidence>
<feature type="coiled-coil region" evidence="1">
    <location>
        <begin position="90"/>
        <end position="138"/>
    </location>
</feature>
<comment type="caution">
    <text evidence="4">The sequence shown here is derived from an EMBL/GenBank/DDBJ whole genome shotgun (WGS) entry which is preliminary data.</text>
</comment>
<feature type="region of interest" description="Disordered" evidence="2">
    <location>
        <begin position="358"/>
        <end position="378"/>
    </location>
</feature>
<keyword evidence="3" id="KW-0732">Signal</keyword>
<dbReference type="EMBL" id="CAUYUJ010001503">
    <property type="protein sequence ID" value="CAK0796256.1"/>
    <property type="molecule type" value="Genomic_DNA"/>
</dbReference>
<feature type="compositionally biased region" description="Basic and acidic residues" evidence="2">
    <location>
        <begin position="358"/>
        <end position="372"/>
    </location>
</feature>
<organism evidence="4 5">
    <name type="scientific">Prorocentrum cordatum</name>
    <dbReference type="NCBI Taxonomy" id="2364126"/>
    <lineage>
        <taxon>Eukaryota</taxon>
        <taxon>Sar</taxon>
        <taxon>Alveolata</taxon>
        <taxon>Dinophyceae</taxon>
        <taxon>Prorocentrales</taxon>
        <taxon>Prorocentraceae</taxon>
        <taxon>Prorocentrum</taxon>
    </lineage>
</organism>
<feature type="region of interest" description="Disordered" evidence="2">
    <location>
        <begin position="142"/>
        <end position="256"/>
    </location>
</feature>